<reference evidence="2 3" key="1">
    <citation type="journal article" date="2015" name="Genome Biol. Evol.">
        <title>Phylogenomic analyses indicate that early fungi evolved digesting cell walls of algal ancestors of land plants.</title>
        <authorList>
            <person name="Chang Y."/>
            <person name="Wang S."/>
            <person name="Sekimoto S."/>
            <person name="Aerts A.L."/>
            <person name="Choi C."/>
            <person name="Clum A."/>
            <person name="LaButti K.M."/>
            <person name="Lindquist E.A."/>
            <person name="Yee Ngan C."/>
            <person name="Ohm R.A."/>
            <person name="Salamov A.A."/>
            <person name="Grigoriev I.V."/>
            <person name="Spatafora J.W."/>
            <person name="Berbee M.L."/>
        </authorList>
    </citation>
    <scope>NUCLEOTIDE SEQUENCE [LARGE SCALE GENOMIC DNA]</scope>
    <source>
        <strain evidence="2 3">JEL478</strain>
    </source>
</reference>
<keyword evidence="1" id="KW-0175">Coiled coil</keyword>
<feature type="coiled-coil region" evidence="1">
    <location>
        <begin position="67"/>
        <end position="99"/>
    </location>
</feature>
<proteinExistence type="predicted"/>
<dbReference type="EMBL" id="KQ965735">
    <property type="protein sequence ID" value="KXS20644.1"/>
    <property type="molecule type" value="Genomic_DNA"/>
</dbReference>
<sequence length="197" mass="22650">MIVPKPTLTVLLRPVPLLLPRISLLAAPSCTSSTALPFAKTRPWHNPDWPRLPPSTQLYEPELWSNLVELQKEKADAKLEVAEAAKREVQRDLREERQRSGFYEFRMVFGDAREMFMSECGVSLANFEGRPVDLWKALLKQSGTLRELLSQVLAPYPRFLDGDALAFEIVRLHQRLSSSHHRLVFARDRTFLLFPTL</sequence>
<evidence type="ECO:0000313" key="3">
    <source>
        <dbReference type="Proteomes" id="UP000070544"/>
    </source>
</evidence>
<gene>
    <name evidence="2" type="ORF">M427DRAFT_52230</name>
</gene>
<organism evidence="2 3">
    <name type="scientific">Gonapodya prolifera (strain JEL478)</name>
    <name type="common">Monoblepharis prolifera</name>
    <dbReference type="NCBI Taxonomy" id="1344416"/>
    <lineage>
        <taxon>Eukaryota</taxon>
        <taxon>Fungi</taxon>
        <taxon>Fungi incertae sedis</taxon>
        <taxon>Chytridiomycota</taxon>
        <taxon>Chytridiomycota incertae sedis</taxon>
        <taxon>Monoblepharidomycetes</taxon>
        <taxon>Monoblepharidales</taxon>
        <taxon>Gonapodyaceae</taxon>
        <taxon>Gonapodya</taxon>
    </lineage>
</organism>
<name>A0A139AVC0_GONPJ</name>
<protein>
    <submittedName>
        <fullName evidence="2">Uncharacterized protein</fullName>
    </submittedName>
</protein>
<dbReference type="Proteomes" id="UP000070544">
    <property type="component" value="Unassembled WGS sequence"/>
</dbReference>
<evidence type="ECO:0000256" key="1">
    <source>
        <dbReference type="SAM" id="Coils"/>
    </source>
</evidence>
<accession>A0A139AVC0</accession>
<evidence type="ECO:0000313" key="2">
    <source>
        <dbReference type="EMBL" id="KXS20644.1"/>
    </source>
</evidence>
<keyword evidence="3" id="KW-1185">Reference proteome</keyword>
<dbReference type="AlphaFoldDB" id="A0A139AVC0"/>